<sequence>MWGDGGPYARWAAFLEQWSTGAPVDPAGLPALAQADLPPDGWERLGNRLTEAISLRLKDWARALTAGLGVARDEFTVARTLMQARAGLDTVRRLAAHPALPADLRDQLVAIVDSSIKSAQEQLERQVDGMRRARVPQSQVDARLRTIRENSLTAVTAAPAATAQPQPDAWLGASATRRRVIRP</sequence>
<comment type="caution">
    <text evidence="2">The sequence shown here is derived from an EMBL/GenBank/DDBJ whole genome shotgun (WGS) entry which is preliminary data.</text>
</comment>
<proteinExistence type="predicted"/>
<evidence type="ECO:0000313" key="2">
    <source>
        <dbReference type="EMBL" id="GAA4257040.1"/>
    </source>
</evidence>
<dbReference type="RefSeq" id="WP_345134002.1">
    <property type="nucleotide sequence ID" value="NZ_BAABAT010000026.1"/>
</dbReference>
<evidence type="ECO:0000313" key="3">
    <source>
        <dbReference type="Proteomes" id="UP001500620"/>
    </source>
</evidence>
<accession>A0ABP8DIS6</accession>
<keyword evidence="3" id="KW-1185">Reference proteome</keyword>
<gene>
    <name evidence="2" type="ORF">GCM10022255_072310</name>
</gene>
<organism evidence="2 3">
    <name type="scientific">Dactylosporangium darangshiense</name>
    <dbReference type="NCBI Taxonomy" id="579108"/>
    <lineage>
        <taxon>Bacteria</taxon>
        <taxon>Bacillati</taxon>
        <taxon>Actinomycetota</taxon>
        <taxon>Actinomycetes</taxon>
        <taxon>Micromonosporales</taxon>
        <taxon>Micromonosporaceae</taxon>
        <taxon>Dactylosporangium</taxon>
    </lineage>
</organism>
<reference evidence="3" key="1">
    <citation type="journal article" date="2019" name="Int. J. Syst. Evol. Microbiol.">
        <title>The Global Catalogue of Microorganisms (GCM) 10K type strain sequencing project: providing services to taxonomists for standard genome sequencing and annotation.</title>
        <authorList>
            <consortium name="The Broad Institute Genomics Platform"/>
            <consortium name="The Broad Institute Genome Sequencing Center for Infectious Disease"/>
            <person name="Wu L."/>
            <person name="Ma J."/>
        </authorList>
    </citation>
    <scope>NUCLEOTIDE SEQUENCE [LARGE SCALE GENOMIC DNA]</scope>
    <source>
        <strain evidence="3">JCM 17441</strain>
    </source>
</reference>
<dbReference type="EMBL" id="BAABAT010000026">
    <property type="protein sequence ID" value="GAA4257040.1"/>
    <property type="molecule type" value="Genomic_DNA"/>
</dbReference>
<evidence type="ECO:0000256" key="1">
    <source>
        <dbReference type="SAM" id="MobiDB-lite"/>
    </source>
</evidence>
<dbReference type="Proteomes" id="UP001500620">
    <property type="component" value="Unassembled WGS sequence"/>
</dbReference>
<feature type="compositionally biased region" description="Low complexity" evidence="1">
    <location>
        <begin position="158"/>
        <end position="169"/>
    </location>
</feature>
<name>A0ABP8DIS6_9ACTN</name>
<feature type="region of interest" description="Disordered" evidence="1">
    <location>
        <begin position="158"/>
        <end position="183"/>
    </location>
</feature>
<protein>
    <submittedName>
        <fullName evidence="2">Uncharacterized protein</fullName>
    </submittedName>
</protein>